<gene>
    <name evidence="3" type="ORF">CcCBS67573_g00612</name>
</gene>
<dbReference type="EMBL" id="QEAP01000008">
    <property type="protein sequence ID" value="TPX78127.1"/>
    <property type="molecule type" value="Genomic_DNA"/>
</dbReference>
<dbReference type="PROSITE" id="PS50231">
    <property type="entry name" value="RICIN_B_LECTIN"/>
    <property type="match status" value="1"/>
</dbReference>
<protein>
    <submittedName>
        <fullName evidence="3">Uncharacterized protein</fullName>
    </submittedName>
</protein>
<evidence type="ECO:0000256" key="2">
    <source>
        <dbReference type="SAM" id="SignalP"/>
    </source>
</evidence>
<keyword evidence="2" id="KW-0732">Signal</keyword>
<dbReference type="Proteomes" id="UP000320333">
    <property type="component" value="Unassembled WGS sequence"/>
</dbReference>
<feature type="compositionally biased region" description="Low complexity" evidence="1">
    <location>
        <begin position="345"/>
        <end position="431"/>
    </location>
</feature>
<dbReference type="STRING" id="246404.A0A507FTI1"/>
<evidence type="ECO:0000256" key="1">
    <source>
        <dbReference type="SAM" id="MobiDB-lite"/>
    </source>
</evidence>
<organism evidence="3 4">
    <name type="scientific">Chytriomyces confervae</name>
    <dbReference type="NCBI Taxonomy" id="246404"/>
    <lineage>
        <taxon>Eukaryota</taxon>
        <taxon>Fungi</taxon>
        <taxon>Fungi incertae sedis</taxon>
        <taxon>Chytridiomycota</taxon>
        <taxon>Chytridiomycota incertae sedis</taxon>
        <taxon>Chytridiomycetes</taxon>
        <taxon>Chytridiales</taxon>
        <taxon>Chytriomycetaceae</taxon>
        <taxon>Chytriomyces</taxon>
    </lineage>
</organism>
<dbReference type="OrthoDB" id="2132161at2759"/>
<dbReference type="Gene3D" id="2.80.10.50">
    <property type="match status" value="1"/>
</dbReference>
<proteinExistence type="predicted"/>
<evidence type="ECO:0000313" key="4">
    <source>
        <dbReference type="Proteomes" id="UP000320333"/>
    </source>
</evidence>
<feature type="region of interest" description="Disordered" evidence="1">
    <location>
        <begin position="343"/>
        <end position="431"/>
    </location>
</feature>
<feature type="chain" id="PRO_5021471121" evidence="2">
    <location>
        <begin position="19"/>
        <end position="624"/>
    </location>
</feature>
<accession>A0A507FTI1</accession>
<sequence length="624" mass="67075">MNAILIFSATCISTFSAALPIPAAYLTPDIQSLQIGLNQTSTAAFRNWRVPIGHRQDDSKLSSMLQARDTAPPLMKYYGGPMIENVEIHLIFYGKVPYQKELAQFYTYITRSPVMDLLSQYSAKNYKIGYGKYMSSRVEPGPFSNVIDDTADIHPYLINLITTKSIIPTANTYYVIYYGQGIKVTQSGALSCETMCSYHSTLDISKIPNKNNQTQLYYGIVPYQGDDCDGVCGPSYSLFENMCAASSHELTETITNPSIGLARRFAPPLSWYDPLQGEVADMCNQDQVTMKDAANNNSRWVVQKLWSNLDAKCMNPSDFSFPVTSTTTTGKVASSLATTRAVALKNTSSTSTSQTTSTSKTTSSTTSKTTSTTSSTSKTTSTSSTTSTTTSKTTSTTSRTSKTTSTSTSKTTSTTTVTNTMSKTNSTTTTTIPSTPVIAIAVVAPLKSNSTTFKASTTLAQLTTTTPPTKPVTTAITPAAAVPSSLEYYTITIATKPYILIPSKMQFSSGTKLTVTPSTSTNNPTVAKFRLDPFIGIVSLQQNSSLCIGVVGGKVINGAELGLVSCKEDSVVGWNRMELAWNVKGTTLCMDLFRQDVGEGAGVGLWVCKGTGPDAWNQAWSFGG</sequence>
<keyword evidence="4" id="KW-1185">Reference proteome</keyword>
<dbReference type="InterPro" id="IPR035992">
    <property type="entry name" value="Ricin_B-like_lectins"/>
</dbReference>
<dbReference type="SUPFAM" id="SSF50370">
    <property type="entry name" value="Ricin B-like lectins"/>
    <property type="match status" value="1"/>
</dbReference>
<dbReference type="AlphaFoldDB" id="A0A507FTI1"/>
<name>A0A507FTI1_9FUNG</name>
<evidence type="ECO:0000313" key="3">
    <source>
        <dbReference type="EMBL" id="TPX78127.1"/>
    </source>
</evidence>
<feature type="signal peptide" evidence="2">
    <location>
        <begin position="1"/>
        <end position="18"/>
    </location>
</feature>
<comment type="caution">
    <text evidence="3">The sequence shown here is derived from an EMBL/GenBank/DDBJ whole genome shotgun (WGS) entry which is preliminary data.</text>
</comment>
<reference evidence="3 4" key="1">
    <citation type="journal article" date="2019" name="Sci. Rep.">
        <title>Comparative genomics of chytrid fungi reveal insights into the obligate biotrophic and pathogenic lifestyle of Synchytrium endobioticum.</title>
        <authorList>
            <person name="van de Vossenberg B.T.L.H."/>
            <person name="Warris S."/>
            <person name="Nguyen H.D.T."/>
            <person name="van Gent-Pelzer M.P.E."/>
            <person name="Joly D.L."/>
            <person name="van de Geest H.C."/>
            <person name="Bonants P.J.M."/>
            <person name="Smith D.S."/>
            <person name="Levesque C.A."/>
            <person name="van der Lee T.A.J."/>
        </authorList>
    </citation>
    <scope>NUCLEOTIDE SEQUENCE [LARGE SCALE GENOMIC DNA]</scope>
    <source>
        <strain evidence="3 4">CBS 675.73</strain>
    </source>
</reference>